<dbReference type="GO" id="GO:0020037">
    <property type="term" value="F:heme binding"/>
    <property type="evidence" value="ECO:0007669"/>
    <property type="project" value="InterPro"/>
</dbReference>
<dbReference type="GO" id="GO:0009507">
    <property type="term" value="C:chloroplast"/>
    <property type="evidence" value="ECO:0007669"/>
    <property type="project" value="TreeGrafter"/>
</dbReference>
<dbReference type="InterPro" id="IPR044831">
    <property type="entry name" value="Ccp1-like"/>
</dbReference>
<dbReference type="EMBL" id="QZWG01000004">
    <property type="protein sequence ID" value="RZC16567.1"/>
    <property type="molecule type" value="Genomic_DNA"/>
</dbReference>
<organism evidence="2 3">
    <name type="scientific">Glycine soja</name>
    <name type="common">Wild soybean</name>
    <dbReference type="NCBI Taxonomy" id="3848"/>
    <lineage>
        <taxon>Eukaryota</taxon>
        <taxon>Viridiplantae</taxon>
        <taxon>Streptophyta</taxon>
        <taxon>Embryophyta</taxon>
        <taxon>Tracheophyta</taxon>
        <taxon>Spermatophyta</taxon>
        <taxon>Magnoliopsida</taxon>
        <taxon>eudicotyledons</taxon>
        <taxon>Gunneridae</taxon>
        <taxon>Pentapetalae</taxon>
        <taxon>rosids</taxon>
        <taxon>fabids</taxon>
        <taxon>Fabales</taxon>
        <taxon>Fabaceae</taxon>
        <taxon>Papilionoideae</taxon>
        <taxon>50 kb inversion clade</taxon>
        <taxon>NPAAA clade</taxon>
        <taxon>indigoferoid/millettioid clade</taxon>
        <taxon>Phaseoleae</taxon>
        <taxon>Glycine</taxon>
        <taxon>Glycine subgen. Soja</taxon>
    </lineage>
</organism>
<dbReference type="PANTHER" id="PTHR31356:SF61">
    <property type="entry name" value="L-ASCORBATE PEROXIDASE 3, PEROXISOMAL-RELATED"/>
    <property type="match status" value="1"/>
</dbReference>
<accession>A0A445L0A9</accession>
<dbReference type="SUPFAM" id="SSF48452">
    <property type="entry name" value="TPR-like"/>
    <property type="match status" value="1"/>
</dbReference>
<comment type="caution">
    <text evidence="2">The sequence shown here is derived from an EMBL/GenBank/DDBJ whole genome shotgun (WGS) entry which is preliminary data.</text>
</comment>
<evidence type="ECO:0000256" key="1">
    <source>
        <dbReference type="ARBA" id="ARBA00023002"/>
    </source>
</evidence>
<keyword evidence="1" id="KW-0560">Oxidoreductase</keyword>
<name>A0A445L0A9_GLYSO</name>
<keyword evidence="2" id="KW-0575">Peroxidase</keyword>
<dbReference type="GO" id="GO:0004601">
    <property type="term" value="F:peroxidase activity"/>
    <property type="evidence" value="ECO:0007669"/>
    <property type="project" value="UniProtKB-KW"/>
</dbReference>
<dbReference type="SUPFAM" id="SSF48113">
    <property type="entry name" value="Heme-dependent peroxidases"/>
    <property type="match status" value="1"/>
</dbReference>
<dbReference type="PANTHER" id="PTHR31356">
    <property type="entry name" value="THYLAKOID LUMENAL 29 KDA PROTEIN, CHLOROPLASTIC-RELATED"/>
    <property type="match status" value="1"/>
</dbReference>
<dbReference type="GO" id="GO:0042744">
    <property type="term" value="P:hydrogen peroxide catabolic process"/>
    <property type="evidence" value="ECO:0007669"/>
    <property type="project" value="TreeGrafter"/>
</dbReference>
<sequence length="404" mass="45730">MYPKNHHFHISLNPLLSPLIKPICIHSPPVAFTSTSLVPPKSAKYETLPNESTTEEQLHTTDADALQLLLQTKIRALEINEAIHILDRLIELEPKESKYSLLKAHLHMHYGEHKLTTNVFEELIHRDSFHVEAYRSLLMLTSGTNKPMEELLKRIKEKAVEKTKKLRGFIAEKRCAPLMLYGTLLEPLTRAQTLVDPSDIAIRLLESLKAEFPILSYADFYPLAGIVAMEVTGGPEVPFHPGREVLCSKTLLLYCFLLLQEIVPLKEVFQTLRCDSNGLTSHNSICRKALFYVVMSGVNIEIFSFEVPDCVSDEVHWMLSYPNFVWGLLFDGMQPLVDRFEKVVAFEGSNLARLGELGGKLLPYFAINRGRSEEGRGSTFLALCIHLKLLRKIVSVKKIQAKAL</sequence>
<reference evidence="2 3" key="1">
    <citation type="submission" date="2018-09" db="EMBL/GenBank/DDBJ databases">
        <title>A high-quality reference genome of wild soybean provides a powerful tool to mine soybean genomes.</title>
        <authorList>
            <person name="Xie M."/>
            <person name="Chung C.Y.L."/>
            <person name="Li M.-W."/>
            <person name="Wong F.-L."/>
            <person name="Chan T.-F."/>
            <person name="Lam H.-M."/>
        </authorList>
    </citation>
    <scope>NUCLEOTIDE SEQUENCE [LARGE SCALE GENOMIC DNA]</scope>
    <source>
        <strain evidence="3">cv. W05</strain>
        <tissue evidence="2">Hypocotyl of etiolated seedlings</tissue>
    </source>
</reference>
<dbReference type="GO" id="GO:0034599">
    <property type="term" value="P:cellular response to oxidative stress"/>
    <property type="evidence" value="ECO:0007669"/>
    <property type="project" value="InterPro"/>
</dbReference>
<dbReference type="FunFam" id="1.10.520.10:FF:000035">
    <property type="entry name" value="L-ascorbate peroxidase, cytosolic"/>
    <property type="match status" value="1"/>
</dbReference>
<dbReference type="Gene3D" id="1.25.40.10">
    <property type="entry name" value="Tetratricopeptide repeat domain"/>
    <property type="match status" value="1"/>
</dbReference>
<proteinExistence type="predicted"/>
<dbReference type="GO" id="GO:0000302">
    <property type="term" value="P:response to reactive oxygen species"/>
    <property type="evidence" value="ECO:0007669"/>
    <property type="project" value="TreeGrafter"/>
</dbReference>
<dbReference type="Gene3D" id="1.10.520.10">
    <property type="match status" value="1"/>
</dbReference>
<dbReference type="Proteomes" id="UP000289340">
    <property type="component" value="Chromosome 4"/>
</dbReference>
<evidence type="ECO:0000313" key="2">
    <source>
        <dbReference type="EMBL" id="RZC16567.1"/>
    </source>
</evidence>
<keyword evidence="3" id="KW-1185">Reference proteome</keyword>
<dbReference type="AlphaFoldDB" id="A0A445L0A9"/>
<gene>
    <name evidence="2" type="ORF">D0Y65_009728</name>
</gene>
<feature type="non-terminal residue" evidence="2">
    <location>
        <position position="404"/>
    </location>
</feature>
<dbReference type="InterPro" id="IPR011990">
    <property type="entry name" value="TPR-like_helical_dom_sf"/>
</dbReference>
<protein>
    <submittedName>
        <fullName evidence="2">L-ascorbate peroxidase, cytosolic</fullName>
    </submittedName>
</protein>
<dbReference type="InterPro" id="IPR010255">
    <property type="entry name" value="Haem_peroxidase_sf"/>
</dbReference>
<evidence type="ECO:0000313" key="3">
    <source>
        <dbReference type="Proteomes" id="UP000289340"/>
    </source>
</evidence>